<proteinExistence type="predicted"/>
<sequence>MDTNQIVCINGKYISTDIDVVENVSGGDMTCATFGGALSTCLIPPQNIIDWKCPNKYSYCEILGIGWPWKFHCEATVSISYPAHR</sequence>
<comment type="caution">
    <text evidence="1">The sequence shown here is derived from an EMBL/GenBank/DDBJ whole genome shotgun (WGS) entry which is preliminary data.</text>
</comment>
<dbReference type="AlphaFoldDB" id="A0AAV5T772"/>
<protein>
    <submittedName>
        <fullName evidence="1">Uncharacterized protein</fullName>
    </submittedName>
</protein>
<keyword evidence="2" id="KW-1185">Reference proteome</keyword>
<organism evidence="1 2">
    <name type="scientific">Pristionchus entomophagus</name>
    <dbReference type="NCBI Taxonomy" id="358040"/>
    <lineage>
        <taxon>Eukaryota</taxon>
        <taxon>Metazoa</taxon>
        <taxon>Ecdysozoa</taxon>
        <taxon>Nematoda</taxon>
        <taxon>Chromadorea</taxon>
        <taxon>Rhabditida</taxon>
        <taxon>Rhabditina</taxon>
        <taxon>Diplogasteromorpha</taxon>
        <taxon>Diplogasteroidea</taxon>
        <taxon>Neodiplogasteridae</taxon>
        <taxon>Pristionchus</taxon>
    </lineage>
</organism>
<gene>
    <name evidence="1" type="ORF">PENTCL1PPCAC_10579</name>
</gene>
<evidence type="ECO:0000313" key="1">
    <source>
        <dbReference type="EMBL" id="GMS88404.1"/>
    </source>
</evidence>
<dbReference type="Proteomes" id="UP001432027">
    <property type="component" value="Unassembled WGS sequence"/>
</dbReference>
<name>A0AAV5T772_9BILA</name>
<dbReference type="EMBL" id="BTSX01000003">
    <property type="protein sequence ID" value="GMS88404.1"/>
    <property type="molecule type" value="Genomic_DNA"/>
</dbReference>
<accession>A0AAV5T772</accession>
<reference evidence="1" key="1">
    <citation type="submission" date="2023-10" db="EMBL/GenBank/DDBJ databases">
        <title>Genome assembly of Pristionchus species.</title>
        <authorList>
            <person name="Yoshida K."/>
            <person name="Sommer R.J."/>
        </authorList>
    </citation>
    <scope>NUCLEOTIDE SEQUENCE</scope>
    <source>
        <strain evidence="1">RS0144</strain>
    </source>
</reference>
<evidence type="ECO:0000313" key="2">
    <source>
        <dbReference type="Proteomes" id="UP001432027"/>
    </source>
</evidence>